<evidence type="ECO:0000313" key="3">
    <source>
        <dbReference type="Proteomes" id="UP000014074"/>
    </source>
</evidence>
<dbReference type="HOGENOM" id="CLU_038073_1_0_1"/>
<dbReference type="PANTHER" id="PTHR40132:SF1">
    <property type="entry name" value="PRE-MRNA-SPLICING FACTOR 38B"/>
    <property type="match status" value="1"/>
</dbReference>
<feature type="compositionally biased region" description="Basic and acidic residues" evidence="1">
    <location>
        <begin position="240"/>
        <end position="254"/>
    </location>
</feature>
<dbReference type="OrthoDB" id="2431475at2759"/>
<dbReference type="EMBL" id="KB932956">
    <property type="protein sequence ID" value="EOO01831.1"/>
    <property type="molecule type" value="Genomic_DNA"/>
</dbReference>
<dbReference type="AlphaFoldDB" id="R8BR52"/>
<feature type="compositionally biased region" description="Acidic residues" evidence="1">
    <location>
        <begin position="148"/>
        <end position="160"/>
    </location>
</feature>
<keyword evidence="3" id="KW-1185">Reference proteome</keyword>
<dbReference type="PANTHER" id="PTHR40132">
    <property type="entry name" value="PRE-MRNA-SPLICING FACTOR 38B"/>
    <property type="match status" value="1"/>
</dbReference>
<reference evidence="3" key="1">
    <citation type="journal article" date="2013" name="Genome Announc.">
        <title>Draft genome sequence of the ascomycete Phaeoacremonium aleophilum strain UCR-PA7, a causal agent of the esca disease complex in grapevines.</title>
        <authorList>
            <person name="Blanco-Ulate B."/>
            <person name="Rolshausen P."/>
            <person name="Cantu D."/>
        </authorList>
    </citation>
    <scope>NUCLEOTIDE SEQUENCE [LARGE SCALE GENOMIC DNA]</scope>
    <source>
        <strain evidence="3">UCR-PA7</strain>
    </source>
</reference>
<dbReference type="eggNOG" id="ENOG502RZN2">
    <property type="taxonomic scope" value="Eukaryota"/>
</dbReference>
<protein>
    <submittedName>
        <fullName evidence="2">Putative pre-mrna-splicing factor 38b protein</fullName>
    </submittedName>
</protein>
<evidence type="ECO:0000313" key="2">
    <source>
        <dbReference type="EMBL" id="EOO01831.1"/>
    </source>
</evidence>
<feature type="compositionally biased region" description="Gly residues" evidence="1">
    <location>
        <begin position="277"/>
        <end position="287"/>
    </location>
</feature>
<feature type="region of interest" description="Disordered" evidence="1">
    <location>
        <begin position="77"/>
        <end position="209"/>
    </location>
</feature>
<name>R8BR52_PHAM7</name>
<dbReference type="GeneID" id="19322938"/>
<feature type="region of interest" description="Disordered" evidence="1">
    <location>
        <begin position="239"/>
        <end position="287"/>
    </location>
</feature>
<accession>R8BR52</accession>
<sequence length="287" mass="31621">MANDELLTDEYVAGLLAKEAKDASAKYSAMGLEAYNSSRPSNKLKPNTRFLRHIIKETKNHNEALLAREAAESQARLQDLAEAEDKKRKRYKPESGAIRNRQLGDIAAILGGKKRRRAAEEEGKEQLGPARASVSGKDDGRLKQDSPPQDEPDEGEDSDPLADIIGPAPPPPTRIRGRGAPGSSAMDSRFSDNYDPKSDVQPDTTAGDDWDDALEALRDRAKWRQQGADRLRAAGFTDEQVSKWEKSGGEKNMDDVQWSRAGEKREWDRGKVLGDDGTIGHGAEWGE</sequence>
<dbReference type="RefSeq" id="XP_007913402.1">
    <property type="nucleotide sequence ID" value="XM_007915211.1"/>
</dbReference>
<feature type="compositionally biased region" description="Basic and acidic residues" evidence="1">
    <location>
        <begin position="189"/>
        <end position="200"/>
    </location>
</feature>
<organism evidence="2 3">
    <name type="scientific">Phaeoacremonium minimum (strain UCR-PA7)</name>
    <name type="common">Esca disease fungus</name>
    <name type="synonym">Togninia minima</name>
    <dbReference type="NCBI Taxonomy" id="1286976"/>
    <lineage>
        <taxon>Eukaryota</taxon>
        <taxon>Fungi</taxon>
        <taxon>Dikarya</taxon>
        <taxon>Ascomycota</taxon>
        <taxon>Pezizomycotina</taxon>
        <taxon>Sordariomycetes</taxon>
        <taxon>Sordariomycetidae</taxon>
        <taxon>Togniniales</taxon>
        <taxon>Togniniaceae</taxon>
        <taxon>Phaeoacremonium</taxon>
    </lineage>
</organism>
<gene>
    <name evidence="2" type="ORF">UCRPA7_2667</name>
</gene>
<feature type="compositionally biased region" description="Basic and acidic residues" evidence="1">
    <location>
        <begin position="261"/>
        <end position="274"/>
    </location>
</feature>
<dbReference type="KEGG" id="tmn:UCRPA7_2667"/>
<proteinExistence type="predicted"/>
<evidence type="ECO:0000256" key="1">
    <source>
        <dbReference type="SAM" id="MobiDB-lite"/>
    </source>
</evidence>
<dbReference type="Proteomes" id="UP000014074">
    <property type="component" value="Unassembled WGS sequence"/>
</dbReference>